<dbReference type="AlphaFoldDB" id="A0A0H2QXZ2"/>
<gene>
    <name evidence="1" type="ORF">SCHPADRAFT_897178</name>
</gene>
<protein>
    <submittedName>
        <fullName evidence="1">Uncharacterized protein</fullName>
    </submittedName>
</protein>
<name>A0A0H2QXZ2_9AGAM</name>
<organism evidence="1 2">
    <name type="scientific">Schizopora paradoxa</name>
    <dbReference type="NCBI Taxonomy" id="27342"/>
    <lineage>
        <taxon>Eukaryota</taxon>
        <taxon>Fungi</taxon>
        <taxon>Dikarya</taxon>
        <taxon>Basidiomycota</taxon>
        <taxon>Agaricomycotina</taxon>
        <taxon>Agaricomycetes</taxon>
        <taxon>Hymenochaetales</taxon>
        <taxon>Schizoporaceae</taxon>
        <taxon>Schizopora</taxon>
    </lineage>
</organism>
<keyword evidence="2" id="KW-1185">Reference proteome</keyword>
<accession>A0A0H2QXZ2</accession>
<feature type="non-terminal residue" evidence="1">
    <location>
        <position position="185"/>
    </location>
</feature>
<evidence type="ECO:0000313" key="1">
    <source>
        <dbReference type="EMBL" id="KLO04249.1"/>
    </source>
</evidence>
<sequence length="185" mass="20685">MERQLECCERASLTDCQIIAEPAILRQYRASGASQTSSKDVTIQHSIALGQAGSTTALRAPPEYITVRYDACKNHHGNGSRGSSVCWRGWQGVVNLMLRLWVASENDAQLSDHWKTQNKKFAEPSFITHSNWEGDLRKVTKSDDFILKWSSVSSKREIGCGDRLKITHLISRPPPPESANASCWK</sequence>
<dbReference type="Proteomes" id="UP000053477">
    <property type="component" value="Unassembled WGS sequence"/>
</dbReference>
<dbReference type="InParanoid" id="A0A0H2QXZ2"/>
<dbReference type="EMBL" id="KQ086629">
    <property type="protein sequence ID" value="KLO04249.1"/>
    <property type="molecule type" value="Genomic_DNA"/>
</dbReference>
<evidence type="ECO:0000313" key="2">
    <source>
        <dbReference type="Proteomes" id="UP000053477"/>
    </source>
</evidence>
<proteinExistence type="predicted"/>
<reference evidence="1 2" key="1">
    <citation type="submission" date="2015-04" db="EMBL/GenBank/DDBJ databases">
        <title>Complete genome sequence of Schizopora paradoxa KUC8140, a cosmopolitan wood degrader in East Asia.</title>
        <authorList>
            <consortium name="DOE Joint Genome Institute"/>
            <person name="Min B."/>
            <person name="Park H."/>
            <person name="Jang Y."/>
            <person name="Kim J.-J."/>
            <person name="Kim K.H."/>
            <person name="Pangilinan J."/>
            <person name="Lipzen A."/>
            <person name="Riley R."/>
            <person name="Grigoriev I.V."/>
            <person name="Spatafora J.W."/>
            <person name="Choi I.-G."/>
        </authorList>
    </citation>
    <scope>NUCLEOTIDE SEQUENCE [LARGE SCALE GENOMIC DNA]</scope>
    <source>
        <strain evidence="1 2">KUC8140</strain>
    </source>
</reference>